<evidence type="ECO:0000313" key="9">
    <source>
        <dbReference type="Proteomes" id="UP000323011"/>
    </source>
</evidence>
<protein>
    <recommendedName>
        <fullName evidence="3">Band 7 domain-containing protein</fullName>
    </recommendedName>
</protein>
<evidence type="ECO:0000256" key="2">
    <source>
        <dbReference type="SAM" id="Phobius"/>
    </source>
</evidence>
<dbReference type="GO" id="GO:0005886">
    <property type="term" value="C:plasma membrane"/>
    <property type="evidence" value="ECO:0007669"/>
    <property type="project" value="InterPro"/>
</dbReference>
<reference evidence="8 9" key="1">
    <citation type="submission" date="2019-07" db="EMBL/GenBank/DDBJ databases">
        <title>Genomes of Cafeteria roenbergensis.</title>
        <authorList>
            <person name="Fischer M.G."/>
            <person name="Hackl T."/>
            <person name="Roman M."/>
        </authorList>
    </citation>
    <scope>NUCLEOTIDE SEQUENCE [LARGE SCALE GENOMIC DNA]</scope>
    <source>
        <strain evidence="5 9">BVI</strain>
        <strain evidence="4 11">Cflag</strain>
        <strain evidence="7 8">E4-10P</strain>
        <strain evidence="6 10">RCC970-E3</strain>
    </source>
</reference>
<dbReference type="Proteomes" id="UP000325113">
    <property type="component" value="Unassembled WGS sequence"/>
</dbReference>
<dbReference type="SMART" id="SM00244">
    <property type="entry name" value="PHB"/>
    <property type="match status" value="1"/>
</dbReference>
<dbReference type="EMBL" id="VLTN01000040">
    <property type="protein sequence ID" value="KAA0149756.1"/>
    <property type="molecule type" value="Genomic_DNA"/>
</dbReference>
<dbReference type="OrthoDB" id="434619at2759"/>
<dbReference type="CDD" id="cd08829">
    <property type="entry name" value="SPFH_paraslipin"/>
    <property type="match status" value="1"/>
</dbReference>
<sequence length="363" mass="39360">MSDSTTDAIIGVAATVAALIVISFILSKVFIIVNQGEAVIIERLGKFHRVLNPGLQCIIPLVDSPKQFVWRDDRLLADGSIHSDPVNVTRIDLREAVFKFPSQEVYTVDTVQMKVDAVMYFRIADVHKAVYQVDDLAGAVHNVAQAQLKDVFGSKTMSAALQGQKTVNEHLQRLFDKEFTSWGLEVYRIELLDLSPLSHSDTAVAMKEQMKAERKRRAEFIVAEGNKTATRLVAEGEKMCKTNIGVAEQEATRKRSEGAKTAKIEMAKAETTALESVAEEVETDGCSQTDYALFNLYNNFMRDGVAHVSNKVLYLPYDASAVTGLLHRLPAAFGRKQGVATGAAGAPGGADAAAAAAGDAALD</sequence>
<dbReference type="EMBL" id="VLTO01000066">
    <property type="protein sequence ID" value="KAA0169810.1"/>
    <property type="molecule type" value="Genomic_DNA"/>
</dbReference>
<dbReference type="FunFam" id="3.30.479.30:FF:000004">
    <property type="entry name" value="Putative membrane protease family, stomatin"/>
    <property type="match status" value="1"/>
</dbReference>
<organism evidence="4 11">
    <name type="scientific">Cafeteria roenbergensis</name>
    <name type="common">Marine flagellate</name>
    <dbReference type="NCBI Taxonomy" id="33653"/>
    <lineage>
        <taxon>Eukaryota</taxon>
        <taxon>Sar</taxon>
        <taxon>Stramenopiles</taxon>
        <taxon>Bigyra</taxon>
        <taxon>Opalozoa</taxon>
        <taxon>Bicosoecida</taxon>
        <taxon>Cafeteriaceae</taxon>
        <taxon>Cafeteria</taxon>
    </lineage>
</organism>
<feature type="transmembrane region" description="Helical" evidence="2">
    <location>
        <begin position="12"/>
        <end position="33"/>
    </location>
</feature>
<comment type="similarity">
    <text evidence="1">Belongs to the band 7/mec-2 family.</text>
</comment>
<name>A0A5A8C403_CAFRO</name>
<keyword evidence="9" id="KW-1185">Reference proteome</keyword>
<evidence type="ECO:0000313" key="6">
    <source>
        <dbReference type="EMBL" id="KAA0160905.1"/>
    </source>
</evidence>
<accession>A0A5A8C403</accession>
<evidence type="ECO:0000313" key="10">
    <source>
        <dbReference type="Proteomes" id="UP000324907"/>
    </source>
</evidence>
<keyword evidence="2" id="KW-0812">Transmembrane</keyword>
<dbReference type="AlphaFoldDB" id="A0A5A8C403"/>
<evidence type="ECO:0000313" key="4">
    <source>
        <dbReference type="EMBL" id="KAA0147387.1"/>
    </source>
</evidence>
<dbReference type="Proteomes" id="UP000324907">
    <property type="component" value="Unassembled WGS sequence"/>
</dbReference>
<dbReference type="SUPFAM" id="SSF117892">
    <property type="entry name" value="Band 7/SPFH domain"/>
    <property type="match status" value="1"/>
</dbReference>
<dbReference type="Pfam" id="PF01145">
    <property type="entry name" value="Band_7"/>
    <property type="match status" value="1"/>
</dbReference>
<feature type="domain" description="Band 7" evidence="3">
    <location>
        <begin position="28"/>
        <end position="208"/>
    </location>
</feature>
<dbReference type="InterPro" id="IPR036013">
    <property type="entry name" value="Band_7/SPFH_dom_sf"/>
</dbReference>
<dbReference type="EMBL" id="VLTM01000165">
    <property type="protein sequence ID" value="KAA0147387.1"/>
    <property type="molecule type" value="Genomic_DNA"/>
</dbReference>
<dbReference type="EMBL" id="VLTL01000103">
    <property type="protein sequence ID" value="KAA0160905.1"/>
    <property type="molecule type" value="Genomic_DNA"/>
</dbReference>
<dbReference type="PANTHER" id="PTHR10264">
    <property type="entry name" value="BAND 7 PROTEIN-RELATED"/>
    <property type="match status" value="1"/>
</dbReference>
<dbReference type="InterPro" id="IPR043202">
    <property type="entry name" value="Band-7_stomatin-like"/>
</dbReference>
<dbReference type="Proteomes" id="UP000323011">
    <property type="component" value="Unassembled WGS sequence"/>
</dbReference>
<evidence type="ECO:0000313" key="11">
    <source>
        <dbReference type="Proteomes" id="UP000325113"/>
    </source>
</evidence>
<evidence type="ECO:0000259" key="3">
    <source>
        <dbReference type="SMART" id="SM00244"/>
    </source>
</evidence>
<gene>
    <name evidence="7" type="ORF">FNF27_06834</name>
    <name evidence="6" type="ORF">FNF28_05252</name>
    <name evidence="5" type="ORF">FNF29_05767</name>
    <name evidence="4" type="ORF">FNF31_07589</name>
</gene>
<dbReference type="GO" id="GO:0098552">
    <property type="term" value="C:side of membrane"/>
    <property type="evidence" value="ECO:0007669"/>
    <property type="project" value="UniProtKB-ARBA"/>
</dbReference>
<dbReference type="Proteomes" id="UP000322899">
    <property type="component" value="Unassembled WGS sequence"/>
</dbReference>
<evidence type="ECO:0000256" key="1">
    <source>
        <dbReference type="ARBA" id="ARBA00008164"/>
    </source>
</evidence>
<evidence type="ECO:0000313" key="7">
    <source>
        <dbReference type="EMBL" id="KAA0169810.1"/>
    </source>
</evidence>
<proteinExistence type="inferred from homology"/>
<dbReference type="InterPro" id="IPR001107">
    <property type="entry name" value="Band_7"/>
</dbReference>
<evidence type="ECO:0000313" key="8">
    <source>
        <dbReference type="Proteomes" id="UP000322899"/>
    </source>
</evidence>
<keyword evidence="2" id="KW-0472">Membrane</keyword>
<dbReference type="Gene3D" id="3.30.479.30">
    <property type="entry name" value="Band 7 domain"/>
    <property type="match status" value="1"/>
</dbReference>
<dbReference type="PANTHER" id="PTHR10264:SF19">
    <property type="entry name" value="AT06885P-RELATED"/>
    <property type="match status" value="1"/>
</dbReference>
<evidence type="ECO:0000313" key="5">
    <source>
        <dbReference type="EMBL" id="KAA0149756.1"/>
    </source>
</evidence>
<dbReference type="OMA" id="PRNFTWR"/>
<comment type="caution">
    <text evidence="4">The sequence shown here is derived from an EMBL/GenBank/DDBJ whole genome shotgun (WGS) entry which is preliminary data.</text>
</comment>
<keyword evidence="2" id="KW-1133">Transmembrane helix</keyword>